<gene>
    <name evidence="4" type="ORF">CLFO_42010</name>
</gene>
<evidence type="ECO:0000313" key="4">
    <source>
        <dbReference type="EMBL" id="ARE89720.1"/>
    </source>
</evidence>
<accession>A0AAC9RTQ4</accession>
<comment type="pathway">
    <text evidence="1">Quinol/quinone metabolism; menaquinone biosynthesis.</text>
</comment>
<dbReference type="PROSITE" id="PS51257">
    <property type="entry name" value="PROKAR_LIPOPROTEIN"/>
    <property type="match status" value="1"/>
</dbReference>
<name>A0AAC9RTQ4_9CLOT</name>
<dbReference type="PANTHER" id="PTHR30024">
    <property type="entry name" value="ALIPHATIC SULFONATES-BINDING PROTEIN-RELATED"/>
    <property type="match status" value="1"/>
</dbReference>
<dbReference type="GO" id="GO:0009234">
    <property type="term" value="P:menaquinone biosynthetic process"/>
    <property type="evidence" value="ECO:0007669"/>
    <property type="project" value="UniProtKB-KW"/>
</dbReference>
<dbReference type="Pfam" id="PF02621">
    <property type="entry name" value="VitK2_biosynth"/>
    <property type="match status" value="1"/>
</dbReference>
<dbReference type="InterPro" id="IPR003773">
    <property type="entry name" value="Menaquinone_biosynth"/>
</dbReference>
<evidence type="ECO:0000256" key="2">
    <source>
        <dbReference type="ARBA" id="ARBA00022428"/>
    </source>
</evidence>
<sequence length="335" mass="37386">MGYVLKKTLALLLTVGLMITMVSCNKEVVHRETSSATQEKTLIRVAALKGPTGMGMAELMEKNEKGMTALNYDFTLMGSPDDLVGRIINKEVDIAAVPTNLALVLYNRMAGEVQLAAVNTLGVLYVVENGDKIHSIEDLKGKTVNSSGKGTSSDYIFQYILEQNHLTEDVVLDYKLQHTELTAVLAQGDLDIALLPQPHVTTALIHNKDLRIALDITEEWYNVMHQKGKLAMGCMIVQRKFAEDNPRALNLFLEEYEMSVDFVNHQVEEAAERIAKYDILPNAVIAKEGIPYSNIVYIDAEEAKGFLQDFYQVLFDFDPKSIGGKLPDEGFYYKK</sequence>
<keyword evidence="2" id="KW-0474">Menaquinone biosynthesis</keyword>
<reference evidence="4 5" key="1">
    <citation type="submission" date="2017-03" db="EMBL/GenBank/DDBJ databases">
        <title>Complete sequence of Clostridium formicaceticum DSM 92.</title>
        <authorList>
            <person name="Poehlein A."/>
            <person name="Karl M."/>
            <person name="Bengelsdorf F.R."/>
            <person name="Duerre P."/>
            <person name="Daniel R."/>
        </authorList>
    </citation>
    <scope>NUCLEOTIDE SEQUENCE [LARGE SCALE GENOMIC DNA]</scope>
    <source>
        <strain evidence="4 5">DSM 92</strain>
    </source>
</reference>
<dbReference type="GO" id="GO:0016829">
    <property type="term" value="F:lyase activity"/>
    <property type="evidence" value="ECO:0007669"/>
    <property type="project" value="UniProtKB-KW"/>
</dbReference>
<evidence type="ECO:0000256" key="1">
    <source>
        <dbReference type="ARBA" id="ARBA00004863"/>
    </source>
</evidence>
<dbReference type="AlphaFoldDB" id="A0AAC9RTQ4"/>
<dbReference type="SUPFAM" id="SSF53850">
    <property type="entry name" value="Periplasmic binding protein-like II"/>
    <property type="match status" value="1"/>
</dbReference>
<protein>
    <submittedName>
        <fullName evidence="4">Alkanesulfonate transporter substrate-binding subunit</fullName>
    </submittedName>
</protein>
<dbReference type="RefSeq" id="WP_156778706.1">
    <property type="nucleotide sequence ID" value="NZ_CP017603.1"/>
</dbReference>
<dbReference type="PANTHER" id="PTHR30024:SF46">
    <property type="entry name" value="ABC TRANSPORTER, SUBSTRATE-BINDING LIPOPROTEIN"/>
    <property type="match status" value="1"/>
</dbReference>
<evidence type="ECO:0000256" key="3">
    <source>
        <dbReference type="ARBA" id="ARBA00023239"/>
    </source>
</evidence>
<proteinExistence type="predicted"/>
<dbReference type="InterPro" id="IPR027024">
    <property type="entry name" value="UCP027386_ABC_sbc_TM0202"/>
</dbReference>
<dbReference type="PIRSF" id="PIRSF027386">
    <property type="entry name" value="UCP027386_ABC_sbc_TM0202"/>
    <property type="match status" value="1"/>
</dbReference>
<dbReference type="Proteomes" id="UP000192478">
    <property type="component" value="Chromosome"/>
</dbReference>
<dbReference type="EMBL" id="CP020559">
    <property type="protein sequence ID" value="ARE89720.1"/>
    <property type="molecule type" value="Genomic_DNA"/>
</dbReference>
<organism evidence="4 5">
    <name type="scientific">Clostridium formicaceticum</name>
    <dbReference type="NCBI Taxonomy" id="1497"/>
    <lineage>
        <taxon>Bacteria</taxon>
        <taxon>Bacillati</taxon>
        <taxon>Bacillota</taxon>
        <taxon>Clostridia</taxon>
        <taxon>Eubacteriales</taxon>
        <taxon>Clostridiaceae</taxon>
        <taxon>Clostridium</taxon>
    </lineage>
</organism>
<evidence type="ECO:0000313" key="5">
    <source>
        <dbReference type="Proteomes" id="UP000192478"/>
    </source>
</evidence>
<keyword evidence="3" id="KW-0456">Lyase</keyword>
<dbReference type="Gene3D" id="3.40.190.10">
    <property type="entry name" value="Periplasmic binding protein-like II"/>
    <property type="match status" value="2"/>
</dbReference>